<dbReference type="InterPro" id="IPR037855">
    <property type="entry name" value="Vps36"/>
</dbReference>
<dbReference type="GO" id="GO:0032266">
    <property type="term" value="F:phosphatidylinositol-3-phosphate binding"/>
    <property type="evidence" value="ECO:0007669"/>
    <property type="project" value="UniProtKB-UniRule"/>
</dbReference>
<dbReference type="PANTHER" id="PTHR13128">
    <property type="entry name" value="VACUOLAR PROTEIN-SORTING-ASSOCIATED PROTEIN 36"/>
    <property type="match status" value="1"/>
</dbReference>
<dbReference type="InterPro" id="IPR036388">
    <property type="entry name" value="WH-like_DNA-bd_sf"/>
</dbReference>
<dbReference type="InterPro" id="IPR036390">
    <property type="entry name" value="WH_DNA-bd_sf"/>
</dbReference>
<keyword evidence="1" id="KW-0813">Transport</keyword>
<dbReference type="SUPFAM" id="SSF46785">
    <property type="entry name" value="Winged helix' DNA-binding domain"/>
    <property type="match status" value="1"/>
</dbReference>
<organism evidence="2 3">
    <name type="scientific">Chrysophaeum taylorii</name>
    <dbReference type="NCBI Taxonomy" id="2483200"/>
    <lineage>
        <taxon>Eukaryota</taxon>
        <taxon>Sar</taxon>
        <taxon>Stramenopiles</taxon>
        <taxon>Ochrophyta</taxon>
        <taxon>Pelagophyceae</taxon>
        <taxon>Pelagomonadales</taxon>
        <taxon>Pelagomonadaceae</taxon>
        <taxon>Chrysophaeum</taxon>
    </lineage>
</organism>
<comment type="similarity">
    <text evidence="1">Belongs to the VPS36 family.</text>
</comment>
<dbReference type="AlphaFoldDB" id="A0AAD7XNF9"/>
<keyword evidence="1" id="KW-0963">Cytoplasm</keyword>
<keyword evidence="1" id="KW-0967">Endosome</keyword>
<dbReference type="GO" id="GO:0000814">
    <property type="term" value="C:ESCRT II complex"/>
    <property type="evidence" value="ECO:0007669"/>
    <property type="project" value="UniProtKB-UniRule"/>
</dbReference>
<proteinExistence type="inferred from homology"/>
<dbReference type="Pfam" id="PF04157">
    <property type="entry name" value="EAP30"/>
    <property type="match status" value="1"/>
</dbReference>
<sequence length="377" mass="41278">MESLALNAMTKLPEMSGGEVVLHTEKEAWVRTFGSEWRGTVVITTLRVLFWTSDGQVARQASVGSVRKCVVKKERFARKAVVEVWGERLLLAVRGDAVLARHCEEATREFLFSERRRRKKSEEEGFEVSGAGIGGILRRERRKRDAAGQLAAEVQNDLTALIKRAASVVELLERYGRDRDADAGLRGLGLMGGLWGHDDDAEGLARRVVAFAVEAYFPWLSEDDAPISPEKAAAAMVSLPDVYSKFNRARGAAKLVSPDDLVTALEVFCVRESPRCLADLPLELRTFSSGVKVLRPKTRAHAALVATLQALADTPGGLSDLEAARHLDIPAALARQHLLDAEAQAALCRDDAPAGLRFFPNHFHSYNNPAAADLVSF</sequence>
<evidence type="ECO:0000313" key="2">
    <source>
        <dbReference type="EMBL" id="KAJ8609173.1"/>
    </source>
</evidence>
<dbReference type="EMBL" id="JAQMWT010000148">
    <property type="protein sequence ID" value="KAJ8609173.1"/>
    <property type="molecule type" value="Genomic_DNA"/>
</dbReference>
<dbReference type="PANTHER" id="PTHR13128:SF12">
    <property type="entry name" value="VACUOLAR PROTEIN-SORTING-ASSOCIATED PROTEIN 36"/>
    <property type="match status" value="1"/>
</dbReference>
<reference evidence="2" key="1">
    <citation type="submission" date="2023-01" db="EMBL/GenBank/DDBJ databases">
        <title>Metagenome sequencing of chrysophaentin producing Chrysophaeum taylorii.</title>
        <authorList>
            <person name="Davison J."/>
            <person name="Bewley C."/>
        </authorList>
    </citation>
    <scope>NUCLEOTIDE SEQUENCE</scope>
    <source>
        <strain evidence="2">NIES-1699</strain>
    </source>
</reference>
<accession>A0AAD7XNF9</accession>
<protein>
    <recommendedName>
        <fullName evidence="1">Vacuolar protein-sorting-associated protein 36</fullName>
    </recommendedName>
    <alternativeName>
        <fullName evidence="1">ESCRT-II complex subunit VPS36</fullName>
    </alternativeName>
</protein>
<evidence type="ECO:0000256" key="1">
    <source>
        <dbReference type="RuleBase" id="RU367095"/>
    </source>
</evidence>
<keyword evidence="3" id="KW-1185">Reference proteome</keyword>
<comment type="subunit">
    <text evidence="1">Component of the endosomal sorting complex required for transport II (ESCRT-II).</text>
</comment>
<dbReference type="InterPro" id="IPR040608">
    <property type="entry name" value="Snf8/Vps36"/>
</dbReference>
<dbReference type="Gene3D" id="1.10.10.10">
    <property type="entry name" value="Winged helix-like DNA-binding domain superfamily/Winged helix DNA-binding domain"/>
    <property type="match status" value="2"/>
</dbReference>
<dbReference type="GO" id="GO:0043328">
    <property type="term" value="P:protein transport to vacuole involved in ubiquitin-dependent protein catabolic process via the multivesicular body sorting pathway"/>
    <property type="evidence" value="ECO:0007669"/>
    <property type="project" value="UniProtKB-UniRule"/>
</dbReference>
<dbReference type="GO" id="GO:0043130">
    <property type="term" value="F:ubiquitin binding"/>
    <property type="evidence" value="ECO:0007669"/>
    <property type="project" value="UniProtKB-UniRule"/>
</dbReference>
<dbReference type="Proteomes" id="UP001230188">
    <property type="component" value="Unassembled WGS sequence"/>
</dbReference>
<keyword evidence="1" id="KW-0653">Protein transport</keyword>
<comment type="caution">
    <text evidence="2">The sequence shown here is derived from an EMBL/GenBank/DDBJ whole genome shotgun (WGS) entry which is preliminary data.</text>
</comment>
<name>A0AAD7XNF9_9STRA</name>
<dbReference type="GO" id="GO:0031902">
    <property type="term" value="C:late endosome membrane"/>
    <property type="evidence" value="ECO:0007669"/>
    <property type="project" value="UniProtKB-UniRule"/>
</dbReference>
<gene>
    <name evidence="2" type="ORF">CTAYLR_008416</name>
</gene>
<comment type="subcellular location">
    <subcellularLocation>
        <location evidence="1">Cytoplasm</location>
    </subcellularLocation>
    <subcellularLocation>
        <location evidence="1">Endosome</location>
    </subcellularLocation>
</comment>
<evidence type="ECO:0000313" key="3">
    <source>
        <dbReference type="Proteomes" id="UP001230188"/>
    </source>
</evidence>
<comment type="function">
    <text evidence="1">Component of the ESCRT-II complex (endosomal sorting complex required for transport II), which is required for multivesicular body (MVB) formation and sorting of endosomal cargo proteins into MVBs.</text>
</comment>